<comment type="caution">
    <text evidence="3">The sequence shown here is derived from an EMBL/GenBank/DDBJ whole genome shotgun (WGS) entry which is preliminary data.</text>
</comment>
<protein>
    <submittedName>
        <fullName evidence="3">Uncharacterized protein</fullName>
    </submittedName>
</protein>
<keyword evidence="2" id="KW-1133">Transmembrane helix</keyword>
<dbReference type="Proteomes" id="UP001148786">
    <property type="component" value="Unassembled WGS sequence"/>
</dbReference>
<accession>A0A9W8MX57</accession>
<feature type="compositionally biased region" description="Polar residues" evidence="1">
    <location>
        <begin position="149"/>
        <end position="173"/>
    </location>
</feature>
<reference evidence="3" key="1">
    <citation type="submission" date="2022-07" db="EMBL/GenBank/DDBJ databases">
        <title>Genome Sequence of Agrocybe chaxingu.</title>
        <authorList>
            <person name="Buettner E."/>
        </authorList>
    </citation>
    <scope>NUCLEOTIDE SEQUENCE</scope>
    <source>
        <strain evidence="3">MP-N11</strain>
    </source>
</reference>
<dbReference type="EMBL" id="JANKHO010000463">
    <property type="protein sequence ID" value="KAJ3509619.1"/>
    <property type="molecule type" value="Genomic_DNA"/>
</dbReference>
<evidence type="ECO:0000313" key="3">
    <source>
        <dbReference type="EMBL" id="KAJ3509619.1"/>
    </source>
</evidence>
<keyword evidence="4" id="KW-1185">Reference proteome</keyword>
<gene>
    <name evidence="3" type="ORF">NLJ89_g5124</name>
</gene>
<evidence type="ECO:0000256" key="2">
    <source>
        <dbReference type="SAM" id="Phobius"/>
    </source>
</evidence>
<feature type="compositionally biased region" description="Basic and acidic residues" evidence="1">
    <location>
        <begin position="187"/>
        <end position="198"/>
    </location>
</feature>
<keyword evidence="2" id="KW-0812">Transmembrane</keyword>
<name>A0A9W8MX57_9AGAR</name>
<feature type="transmembrane region" description="Helical" evidence="2">
    <location>
        <begin position="85"/>
        <end position="104"/>
    </location>
</feature>
<organism evidence="3 4">
    <name type="scientific">Agrocybe chaxingu</name>
    <dbReference type="NCBI Taxonomy" id="84603"/>
    <lineage>
        <taxon>Eukaryota</taxon>
        <taxon>Fungi</taxon>
        <taxon>Dikarya</taxon>
        <taxon>Basidiomycota</taxon>
        <taxon>Agaricomycotina</taxon>
        <taxon>Agaricomycetes</taxon>
        <taxon>Agaricomycetidae</taxon>
        <taxon>Agaricales</taxon>
        <taxon>Agaricineae</taxon>
        <taxon>Strophariaceae</taxon>
        <taxon>Agrocybe</taxon>
    </lineage>
</organism>
<feature type="region of interest" description="Disordered" evidence="1">
    <location>
        <begin position="147"/>
        <end position="294"/>
    </location>
</feature>
<keyword evidence="2" id="KW-0472">Membrane</keyword>
<feature type="transmembrane region" description="Helical" evidence="2">
    <location>
        <begin position="42"/>
        <end position="64"/>
    </location>
</feature>
<dbReference type="AlphaFoldDB" id="A0A9W8MX57"/>
<evidence type="ECO:0000313" key="4">
    <source>
        <dbReference type="Proteomes" id="UP001148786"/>
    </source>
</evidence>
<proteinExistence type="predicted"/>
<dbReference type="OrthoDB" id="1436450at2759"/>
<sequence>MPATRTAVQPRQPQTPACCGVIEEATTAAREKRQRRTKPQPWIARKLMVGITLGIIGYGAYVYIQHLCLPMIRRRRGAPAGRGTGIALLTVFSVLYLWVVWAYIKVILTPPGYAKDHVSHSERPLIPASVPLHDSWHSTAMPADVEMNPRTSQHTRNTSFSTSLNHASAQLSQPRHEQGLAGPSYEDLLRKDGVPVRNDDEEPNAGVLDTIPRPVVRIDERLATEPPQRSPTSSETMASPQQHHHHHGQSFSISSKVKLKKPRPDDPSVSSASSARQEKKQREHDALQRRPPTTAVLQPAHRYCTTEQIVKPYRAHHCRVCGTGSGNVLERETTSCHSVRDLYLRDAACVHHHEMNSTDDSANLNPQEIVLVALAALFFLFTSSLVASHTHMILQGQTTVESMQIRSMKEREDHTLANSMACWEFGAKRRKQREWDHEWGALNTEGNIWWRGSSREEWIDVMGKNSSYRKELERWTLLPGQSQVRLRRALEKTL</sequence>
<feature type="compositionally biased region" description="Basic and acidic residues" evidence="1">
    <location>
        <begin position="276"/>
        <end position="288"/>
    </location>
</feature>
<evidence type="ECO:0000256" key="1">
    <source>
        <dbReference type="SAM" id="MobiDB-lite"/>
    </source>
</evidence>